<dbReference type="RefSeq" id="WP_379029256.1">
    <property type="nucleotide sequence ID" value="NZ_JBHRXE010000018.1"/>
</dbReference>
<dbReference type="PANTHER" id="PTHR32309">
    <property type="entry name" value="TYROSINE-PROTEIN KINASE"/>
    <property type="match status" value="1"/>
</dbReference>
<dbReference type="PANTHER" id="PTHR32309:SF13">
    <property type="entry name" value="FERRIC ENTEROBACTIN TRANSPORT PROTEIN FEPE"/>
    <property type="match status" value="1"/>
</dbReference>
<evidence type="ECO:0000313" key="5">
    <source>
        <dbReference type="Proteomes" id="UP001595596"/>
    </source>
</evidence>
<name>A0ABV7RZ86_9RHOB</name>
<evidence type="ECO:0000256" key="2">
    <source>
        <dbReference type="SAM" id="MobiDB-lite"/>
    </source>
</evidence>
<keyword evidence="1" id="KW-0175">Coiled coil</keyword>
<dbReference type="InterPro" id="IPR050445">
    <property type="entry name" value="Bact_polysacc_biosynth/exp"/>
</dbReference>
<dbReference type="Proteomes" id="UP001595596">
    <property type="component" value="Unassembled WGS sequence"/>
</dbReference>
<protein>
    <recommendedName>
        <fullName evidence="6">Capsular polysaccharide transport system permease protein</fullName>
    </recommendedName>
</protein>
<evidence type="ECO:0008006" key="6">
    <source>
        <dbReference type="Google" id="ProtNLM"/>
    </source>
</evidence>
<reference evidence="5" key="1">
    <citation type="journal article" date="2019" name="Int. J. Syst. Evol. Microbiol.">
        <title>The Global Catalogue of Microorganisms (GCM) 10K type strain sequencing project: providing services to taxonomists for standard genome sequencing and annotation.</title>
        <authorList>
            <consortium name="The Broad Institute Genomics Platform"/>
            <consortium name="The Broad Institute Genome Sequencing Center for Infectious Disease"/>
            <person name="Wu L."/>
            <person name="Ma J."/>
        </authorList>
    </citation>
    <scope>NUCLEOTIDE SEQUENCE [LARGE SCALE GENOMIC DNA]</scope>
    <source>
        <strain evidence="5">VKM B-3226</strain>
    </source>
</reference>
<feature type="compositionally biased region" description="Basic and acidic residues" evidence="2">
    <location>
        <begin position="1"/>
        <end position="43"/>
    </location>
</feature>
<keyword evidence="5" id="KW-1185">Reference proteome</keyword>
<evidence type="ECO:0000256" key="3">
    <source>
        <dbReference type="SAM" id="Phobius"/>
    </source>
</evidence>
<feature type="compositionally biased region" description="Low complexity" evidence="2">
    <location>
        <begin position="72"/>
        <end position="86"/>
    </location>
</feature>
<evidence type="ECO:0000313" key="4">
    <source>
        <dbReference type="EMBL" id="MFC3569371.1"/>
    </source>
</evidence>
<keyword evidence="3" id="KW-1133">Transmembrane helix</keyword>
<organism evidence="4 5">
    <name type="scientific">Paracoccus simplex</name>
    <dbReference type="NCBI Taxonomy" id="2086346"/>
    <lineage>
        <taxon>Bacteria</taxon>
        <taxon>Pseudomonadati</taxon>
        <taxon>Pseudomonadota</taxon>
        <taxon>Alphaproteobacteria</taxon>
        <taxon>Rhodobacterales</taxon>
        <taxon>Paracoccaceae</taxon>
        <taxon>Paracoccus</taxon>
    </lineage>
</organism>
<feature type="compositionally biased region" description="Pro residues" evidence="2">
    <location>
        <begin position="50"/>
        <end position="71"/>
    </location>
</feature>
<keyword evidence="3" id="KW-0812">Transmembrane</keyword>
<evidence type="ECO:0000256" key="1">
    <source>
        <dbReference type="SAM" id="Coils"/>
    </source>
</evidence>
<dbReference type="EMBL" id="JBHRXE010000018">
    <property type="protein sequence ID" value="MFC3569371.1"/>
    <property type="molecule type" value="Genomic_DNA"/>
</dbReference>
<feature type="region of interest" description="Disordered" evidence="2">
    <location>
        <begin position="1"/>
        <end position="88"/>
    </location>
</feature>
<feature type="transmembrane region" description="Helical" evidence="3">
    <location>
        <begin position="433"/>
        <end position="455"/>
    </location>
</feature>
<feature type="transmembrane region" description="Helical" evidence="3">
    <location>
        <begin position="103"/>
        <end position="125"/>
    </location>
</feature>
<gene>
    <name evidence="4" type="ORF">ACFOMP_07905</name>
</gene>
<feature type="coiled-coil region" evidence="1">
    <location>
        <begin position="269"/>
        <end position="360"/>
    </location>
</feature>
<keyword evidence="3" id="KW-0472">Membrane</keyword>
<proteinExistence type="predicted"/>
<comment type="caution">
    <text evidence="4">The sequence shown here is derived from an EMBL/GenBank/DDBJ whole genome shotgun (WGS) entry which is preliminary data.</text>
</comment>
<sequence length="461" mass="50542">MKDLETPDRNPPVKEGQARETKAREGKPGEGRPSESRPGEGRPGKSKPTPGKPAPAKPAPAKPAPANPAPAKPAESKPASAPAANPRVLPPVGRAGWTRVHSLVLGSFLLLFLLPALLVGSYMFLIARDQYVSEVSFVVRDEESPNLGLLAGIGLSSVGNATTDAQIVYKHLRSPNFVAQLDREIDLRAIYTKPRMDPVFALHDGASLEELVEYWRRMATISVDSATGMIEIEVRAFTAEDANRIARGIHKAAGHLVNAISDEARENSLRYAQRDLAQTEARLAEARVALAQFRDQSKLIDPQSVLSINASVVTSLSQELTEAMIQVETLRKQGTADVRLTQAELRVDVLKRRIEQERQNFVGEAPGSEDASFSKILDRYTKLQLDLELAEKSYSLALSGVEAARAKSEQDSRYLATFVEPTLSETATRPRRLMITVLAVTFIFIGWLSLVLIGYSNRDRH</sequence>
<accession>A0ABV7RZ86</accession>